<evidence type="ECO:0000313" key="2">
    <source>
        <dbReference type="Proteomes" id="UP001500101"/>
    </source>
</evidence>
<dbReference type="InterPro" id="IPR010994">
    <property type="entry name" value="RuvA_2-like"/>
</dbReference>
<dbReference type="RefSeq" id="WP_344673551.1">
    <property type="nucleotide sequence ID" value="NZ_BAAAZI010000006.1"/>
</dbReference>
<organism evidence="1 2">
    <name type="scientific">Sphingobacterium kyonggiense</name>
    <dbReference type="NCBI Taxonomy" id="714075"/>
    <lineage>
        <taxon>Bacteria</taxon>
        <taxon>Pseudomonadati</taxon>
        <taxon>Bacteroidota</taxon>
        <taxon>Sphingobacteriia</taxon>
        <taxon>Sphingobacteriales</taxon>
        <taxon>Sphingobacteriaceae</taxon>
        <taxon>Sphingobacterium</taxon>
    </lineage>
</organism>
<keyword evidence="2" id="KW-1185">Reference proteome</keyword>
<accession>A0ABP7YGK6</accession>
<protein>
    <submittedName>
        <fullName evidence="1">Helix-hairpin-helix domain-containing protein</fullName>
    </submittedName>
</protein>
<comment type="caution">
    <text evidence="1">The sequence shown here is derived from an EMBL/GenBank/DDBJ whole genome shotgun (WGS) entry which is preliminary data.</text>
</comment>
<proteinExistence type="predicted"/>
<name>A0ABP7YGK6_9SPHI</name>
<dbReference type="SUPFAM" id="SSF47781">
    <property type="entry name" value="RuvA domain 2-like"/>
    <property type="match status" value="1"/>
</dbReference>
<dbReference type="EMBL" id="BAAAZI010000006">
    <property type="protein sequence ID" value="GAA4135973.1"/>
    <property type="molecule type" value="Genomic_DNA"/>
</dbReference>
<reference evidence="2" key="1">
    <citation type="journal article" date="2019" name="Int. J. Syst. Evol. Microbiol.">
        <title>The Global Catalogue of Microorganisms (GCM) 10K type strain sequencing project: providing services to taxonomists for standard genome sequencing and annotation.</title>
        <authorList>
            <consortium name="The Broad Institute Genomics Platform"/>
            <consortium name="The Broad Institute Genome Sequencing Center for Infectious Disease"/>
            <person name="Wu L."/>
            <person name="Ma J."/>
        </authorList>
    </citation>
    <scope>NUCLEOTIDE SEQUENCE [LARGE SCALE GENOMIC DNA]</scope>
    <source>
        <strain evidence="2">JCM 16704</strain>
    </source>
</reference>
<dbReference type="Proteomes" id="UP001500101">
    <property type="component" value="Unassembled WGS sequence"/>
</dbReference>
<evidence type="ECO:0000313" key="1">
    <source>
        <dbReference type="EMBL" id="GAA4135973.1"/>
    </source>
</evidence>
<sequence length="672" mass="77963">MLLVINISINAQEQEKVESEILNELELSEANEDFAERIDELASLKDNPLDLNRVNEEELSQLFFLAAEQVMAFFTYRQKAGPFLAIHELQSIPGFDLHTINLILPYVKISSAQDVSKDIWELTKSRGKGWVMGTYGRVLENQEGYIRQGDARLRYLGSADKTAVRFRWNQKDKLLLSLNLEKDAGEPFSMDSGKLSFDHYSGSVYYRDLQRGKHLVVGDYHVQLGQGLMIWTGSQFANRNSLAPVLQQPIGIRPHTGMMESKYLRGAAGSWKIGALTLVSFLSYLRQTGRIEEAEDGSQFIRSMQSSGLHRTTTELKNRASYAISHAGSAIMYNLSAFKIGVGLLHMELDKPYSPPIRKYNQNRFRGRQLSQVQMNYQYNWKNLLFYGETAHSIGSGWANYHGMSAALGRAYSLNLRYRNYGGNYKQTYAQSFQAHGTLGNETGFFGNFGFHPNRKISWVSSFDYVKFGQPLYRVDLPSAGYLLQSQLMYSWYKRGHVRFRYQYKWYQQNFSASNKNLSGLANALRQQFRIQFQYQLTERFGIANQLEAKFHGKDAEKNQQGFLAYQDISWRGLKNSWQSNFRISWFDVNGYDARIFTYERDLLYAFSFPSYYRQGFRTYLNQKWRISKNLDCWLRYALTWYPKEESIGSGLDKIIGNKKSDIKFQIRYQWK</sequence>
<gene>
    <name evidence="1" type="ORF">GCM10022216_10340</name>
</gene>